<feature type="compositionally biased region" description="Low complexity" evidence="1">
    <location>
        <begin position="89"/>
        <end position="107"/>
    </location>
</feature>
<dbReference type="GeneID" id="4701962"/>
<proteinExistence type="predicted"/>
<dbReference type="Proteomes" id="UP000006701">
    <property type="component" value="Unassembled WGS sequence"/>
</dbReference>
<reference evidence="2 3" key="1">
    <citation type="journal article" date="2008" name="PLoS Genet.">
        <title>Genomic islands in the pathogenic filamentous fungus Aspergillus fumigatus.</title>
        <authorList>
            <person name="Fedorova N.D."/>
            <person name="Khaldi N."/>
            <person name="Joardar V.S."/>
            <person name="Maiti R."/>
            <person name="Amedeo P."/>
            <person name="Anderson M.J."/>
            <person name="Crabtree J."/>
            <person name="Silva J.C."/>
            <person name="Badger J.H."/>
            <person name="Albarraq A."/>
            <person name="Angiuoli S."/>
            <person name="Bussey H."/>
            <person name="Bowyer P."/>
            <person name="Cotty P.J."/>
            <person name="Dyer P.S."/>
            <person name="Egan A."/>
            <person name="Galens K."/>
            <person name="Fraser-Liggett C.M."/>
            <person name="Haas B.J."/>
            <person name="Inman J.M."/>
            <person name="Kent R."/>
            <person name="Lemieux S."/>
            <person name="Malavazi I."/>
            <person name="Orvis J."/>
            <person name="Roemer T."/>
            <person name="Ronning C.M."/>
            <person name="Sundaram J.P."/>
            <person name="Sutton G."/>
            <person name="Turner G."/>
            <person name="Venter J.C."/>
            <person name="White O.R."/>
            <person name="Whitty B.R."/>
            <person name="Youngman P."/>
            <person name="Wolfe K.H."/>
            <person name="Goldman G.H."/>
            <person name="Wortman J.R."/>
            <person name="Jiang B."/>
            <person name="Denning D.W."/>
            <person name="Nierman W.C."/>
        </authorList>
    </citation>
    <scope>NUCLEOTIDE SEQUENCE [LARGE SCALE GENOMIC DNA]</scope>
    <source>
        <strain evidence="3">ATCC 1007 / CBS 513.65 / DSM 816 / NCTC 3887 / NRRL 1</strain>
    </source>
</reference>
<feature type="region of interest" description="Disordered" evidence="1">
    <location>
        <begin position="207"/>
        <end position="242"/>
    </location>
</feature>
<protein>
    <submittedName>
        <fullName evidence="2">Uncharacterized protein</fullName>
    </submittedName>
</protein>
<feature type="compositionally biased region" description="Acidic residues" evidence="1">
    <location>
        <begin position="208"/>
        <end position="234"/>
    </location>
</feature>
<evidence type="ECO:0000256" key="1">
    <source>
        <dbReference type="SAM" id="MobiDB-lite"/>
    </source>
</evidence>
<feature type="region of interest" description="Disordered" evidence="1">
    <location>
        <begin position="83"/>
        <end position="113"/>
    </location>
</feature>
<dbReference type="AlphaFoldDB" id="A1CRI2"/>
<name>A1CRI2_ASPCL</name>
<dbReference type="RefSeq" id="XP_001269679.1">
    <property type="nucleotide sequence ID" value="XM_001269678.1"/>
</dbReference>
<dbReference type="eggNOG" id="ENOG502SX98">
    <property type="taxonomic scope" value="Eukaryota"/>
</dbReference>
<dbReference type="OMA" id="ISRHWME"/>
<evidence type="ECO:0000313" key="2">
    <source>
        <dbReference type="EMBL" id="EAW08253.1"/>
    </source>
</evidence>
<dbReference type="HOGENOM" id="CLU_103004_0_0_1"/>
<feature type="region of interest" description="Disordered" evidence="1">
    <location>
        <begin position="1"/>
        <end position="21"/>
    </location>
</feature>
<accession>A1CRI2</accession>
<dbReference type="EMBL" id="DS027059">
    <property type="protein sequence ID" value="EAW08253.1"/>
    <property type="molecule type" value="Genomic_DNA"/>
</dbReference>
<dbReference type="KEGG" id="act:ACLA_029860"/>
<dbReference type="VEuPathDB" id="FungiDB:ACLA_029860"/>
<dbReference type="OrthoDB" id="5367448at2759"/>
<feature type="compositionally biased region" description="Polar residues" evidence="1">
    <location>
        <begin position="9"/>
        <end position="21"/>
    </location>
</feature>
<gene>
    <name evidence="2" type="ORF">ACLA_029860</name>
</gene>
<keyword evidence="3" id="KW-1185">Reference proteome</keyword>
<evidence type="ECO:0000313" key="3">
    <source>
        <dbReference type="Proteomes" id="UP000006701"/>
    </source>
</evidence>
<sequence>MASPLGRLASQSIHITPTPQPTSLAESKLILSALQKFGEVVTFRNLKYDTTNSSTIPFRPILAIFDSPDAAKQALEASPLTVPLRSRNKASTSASASASPESDSGSSPQRDIAARGPRAIKCEIHPSRHNHQSALVRNPFYTTFRVLQGTYQFRDLVGTGIPLRELADETMARKWREPMKVKRKIARENRRLGAWSLMKLHRKGLGEMVEEEEEDGGELEDIEGDIEGGTEGDVESERVGER</sequence>
<organism evidence="2 3">
    <name type="scientific">Aspergillus clavatus (strain ATCC 1007 / CBS 513.65 / DSM 816 / NCTC 3887 / NRRL 1 / QM 1276 / 107)</name>
    <dbReference type="NCBI Taxonomy" id="344612"/>
    <lineage>
        <taxon>Eukaryota</taxon>
        <taxon>Fungi</taxon>
        <taxon>Dikarya</taxon>
        <taxon>Ascomycota</taxon>
        <taxon>Pezizomycotina</taxon>
        <taxon>Eurotiomycetes</taxon>
        <taxon>Eurotiomycetidae</taxon>
        <taxon>Eurotiales</taxon>
        <taxon>Aspergillaceae</taxon>
        <taxon>Aspergillus</taxon>
        <taxon>Aspergillus subgen. Fumigati</taxon>
    </lineage>
</organism>